<dbReference type="EMBL" id="JACNLL010000026">
    <property type="protein sequence ID" value="MBC8198885.1"/>
    <property type="molecule type" value="Genomic_DNA"/>
</dbReference>
<evidence type="ECO:0000259" key="10">
    <source>
        <dbReference type="PROSITE" id="PS51379"/>
    </source>
</evidence>
<dbReference type="Pfam" id="PF01568">
    <property type="entry name" value="Molydop_binding"/>
    <property type="match status" value="1"/>
</dbReference>
<name>A0A8J6TBB1_9BACT</name>
<dbReference type="CDD" id="cd02790">
    <property type="entry name" value="MopB_CT_Formate-Dh_H"/>
    <property type="match status" value="1"/>
</dbReference>
<evidence type="ECO:0000256" key="8">
    <source>
        <dbReference type="SAM" id="MobiDB-lite"/>
    </source>
</evidence>
<keyword evidence="2" id="KW-0004">4Fe-4S</keyword>
<dbReference type="Pfam" id="PF07992">
    <property type="entry name" value="Pyr_redox_2"/>
    <property type="match status" value="1"/>
</dbReference>
<dbReference type="GO" id="GO:0043546">
    <property type="term" value="F:molybdopterin cofactor binding"/>
    <property type="evidence" value="ECO:0007669"/>
    <property type="project" value="InterPro"/>
</dbReference>
<evidence type="ECO:0000259" key="9">
    <source>
        <dbReference type="PROSITE" id="PS51085"/>
    </source>
</evidence>
<feature type="domain" description="2Fe-2S ferredoxin-type" evidence="9">
    <location>
        <begin position="2"/>
        <end position="80"/>
    </location>
</feature>
<dbReference type="PROSITE" id="PS51669">
    <property type="entry name" value="4FE4S_MOW_BIS_MGD"/>
    <property type="match status" value="1"/>
</dbReference>
<feature type="region of interest" description="Disordered" evidence="8">
    <location>
        <begin position="406"/>
        <end position="429"/>
    </location>
</feature>
<evidence type="ECO:0000256" key="1">
    <source>
        <dbReference type="ARBA" id="ARBA00007023"/>
    </source>
</evidence>
<dbReference type="SUPFAM" id="SSF51971">
    <property type="entry name" value="Nucleotide-binding domain"/>
    <property type="match status" value="1"/>
</dbReference>
<evidence type="ECO:0000259" key="11">
    <source>
        <dbReference type="PROSITE" id="PS51669"/>
    </source>
</evidence>
<dbReference type="GO" id="GO:0046872">
    <property type="term" value="F:metal ion binding"/>
    <property type="evidence" value="ECO:0007669"/>
    <property type="project" value="UniProtKB-KW"/>
</dbReference>
<dbReference type="GO" id="GO:0008863">
    <property type="term" value="F:formate dehydrogenase (NAD+) activity"/>
    <property type="evidence" value="ECO:0007669"/>
    <property type="project" value="InterPro"/>
</dbReference>
<dbReference type="GO" id="GO:0003954">
    <property type="term" value="F:NADH dehydrogenase activity"/>
    <property type="evidence" value="ECO:0007669"/>
    <property type="project" value="TreeGrafter"/>
</dbReference>
<sequence>MAKLEIKIDGQTLWVDSGTIILDAALKAGVFIPTLCYIPGKTAEHPCGICVVEVDGREELVHACSTLVESNMVVTSRSNRVIKARQQVLERMLSKHYGDCIAPCSLTCPAHINIQGYLSLISQGEFIEALKLIKEKNPLPLSVGRVCPHFCETLCRRILVDECLSINHLKRFVADFAADHKDAHALPPPPSSGHRVAVIGGGPAGLSAAYYLSYMGHEVTIFEAMSQLGGMLRYGIPEFRLPKKIVDKEIESILRAGIRSRTRKRLGVDFTIKSLKESGFEAIFLGIGAWRNQKMGIEGEELEGVLSGPEFLKSIGMGLMPSVGRRVAVIGGIDTAVDTARTCVRIDNVDEVVVIYQRSMMEMPASHREVIEAEKEGVKFIFMTGLTKIKKEKDFLELETVRMKLSRPDKRGKRRPIPDPGSEKTRETDTVIVATGQTPDLSWMELPDEGVKPRVLSGGTIIAGPQTFQTSEKEVFAGGDAVRGPRTVIQAITGGRKAAKAIHLYLKKKPLYYTKRQLNFTKGKKFEDVDLHNFENVPIRLGEKMPVRAPERRTLDFDEIELGFTEETALRESKRCLQCGCTALSKCKLRELSIEYGVRFRISRMLKRRQYEIDSRHPFIIIDPNKCIFCQRCKNSCEYGALELTGTNFDNNGLPEQISIIINEKCVSCGACVDECPAGGLAKKSICFPVGPHEIKKVKTVCPFCGCGCTIDLTMKGDSIIEVTSDPEDSLNFGQICVKGRFGINFVRHPDRLKKPLVRKREYFEEVSWEDAISLVAQKFLEIRDNDPDSLAGLSSAKCTNEENYLMQKFMRTVIGTNNIDNCARLCHASTVAGLAASFGSGAMTNSIADFKKADVILLTGSNPTENHPAIALGMIKAIQENKTKLIVVDPREIEIVQYAEIWLRPKPGTDMVWLNGMMNVIIDEDLYDISYVAERTENFNALKETVMQYNPEFVEQVTGIPAKDLIRAAHLYAKAERGSIAYAMGITQHAFGTDNVKSIANLAMLCGNVGIEGGGVNPLRGQNNVQGACDMGALPNVLPGYQYISDQETARKFEEVWGKKLPPKPGLALTDMWPAILEGKIKGMYIMGENPVLSDPNSKQVEASLKKLDFLVVQDIFMTETAKLANVILPAASFAEKDGTFTNTERRVQRVRKGLEPLGDSKPDWKIICNLSEKMGVPMNYDSPEEIMEEIACFVPIYGGIHYERLNKNGLQWPCPNREHPGTPYLHKDSFTRGKGLFHSVEFILSGKLPNEEYPFLLSTGRVLYHYNSGTMTRKVDGLRTVFPESIIEINPLDAEKKGIANGSMVKIRSRQGEIATRARLTRKSPEGIVFIPFHFREAAVNVLIGNTLDPVARIPAFKVCAVRVEPA</sequence>
<dbReference type="InterPro" id="IPR028261">
    <property type="entry name" value="DPD_II"/>
</dbReference>
<proteinExistence type="inferred from homology"/>
<dbReference type="InterPro" id="IPR036010">
    <property type="entry name" value="2Fe-2S_ferredoxin-like_sf"/>
</dbReference>
<organism evidence="12 13">
    <name type="scientific">Candidatus Desulfaltia bathyphila</name>
    <dbReference type="NCBI Taxonomy" id="2841697"/>
    <lineage>
        <taxon>Bacteria</taxon>
        <taxon>Pseudomonadati</taxon>
        <taxon>Thermodesulfobacteriota</taxon>
        <taxon>Desulfobacteria</taxon>
        <taxon>Desulfobacterales</taxon>
        <taxon>Desulfobacterales incertae sedis</taxon>
        <taxon>Candidatus Desulfaltia</taxon>
    </lineage>
</organism>
<accession>A0A8J6TBB1</accession>
<feature type="domain" description="4Fe-4S ferredoxin-type" evidence="10">
    <location>
        <begin position="658"/>
        <end position="686"/>
    </location>
</feature>
<keyword evidence="6" id="KW-0408">Iron</keyword>
<dbReference type="GO" id="GO:0022904">
    <property type="term" value="P:respiratory electron transport chain"/>
    <property type="evidence" value="ECO:0007669"/>
    <property type="project" value="TreeGrafter"/>
</dbReference>
<keyword evidence="7" id="KW-0411">Iron-sulfur</keyword>
<dbReference type="InterPro" id="IPR006963">
    <property type="entry name" value="Mopterin_OxRdtase_4Fe-4S_dom"/>
</dbReference>
<evidence type="ECO:0000256" key="4">
    <source>
        <dbReference type="ARBA" id="ARBA00022737"/>
    </source>
</evidence>
<dbReference type="Gene3D" id="3.40.228.10">
    <property type="entry name" value="Dimethylsulfoxide Reductase, domain 2"/>
    <property type="match status" value="1"/>
</dbReference>
<dbReference type="Gene3D" id="3.50.50.60">
    <property type="entry name" value="FAD/NAD(P)-binding domain"/>
    <property type="match status" value="2"/>
</dbReference>
<dbReference type="PANTHER" id="PTHR43105:SF14">
    <property type="entry name" value="FORMATE DEHYDROGENASE H"/>
    <property type="match status" value="1"/>
</dbReference>
<dbReference type="PRINTS" id="PR00419">
    <property type="entry name" value="ADXRDTASE"/>
</dbReference>
<dbReference type="SUPFAM" id="SSF54862">
    <property type="entry name" value="4Fe-4S ferredoxins"/>
    <property type="match status" value="1"/>
</dbReference>
<gene>
    <name evidence="12" type="primary">fdhF</name>
    <name evidence="12" type="ORF">H8E80_02385</name>
</gene>
<feature type="domain" description="4Fe-4S ferredoxin-type" evidence="10">
    <location>
        <begin position="618"/>
        <end position="647"/>
    </location>
</feature>
<dbReference type="InterPro" id="IPR001041">
    <property type="entry name" value="2Fe-2S_ferredoxin-type"/>
</dbReference>
<evidence type="ECO:0000256" key="7">
    <source>
        <dbReference type="ARBA" id="ARBA00023014"/>
    </source>
</evidence>
<dbReference type="GO" id="GO:0016020">
    <property type="term" value="C:membrane"/>
    <property type="evidence" value="ECO:0007669"/>
    <property type="project" value="TreeGrafter"/>
</dbReference>
<evidence type="ECO:0000256" key="3">
    <source>
        <dbReference type="ARBA" id="ARBA00022723"/>
    </source>
</evidence>
<dbReference type="Proteomes" id="UP000603545">
    <property type="component" value="Unassembled WGS sequence"/>
</dbReference>
<protein>
    <submittedName>
        <fullName evidence="12">Formate dehydrogenase subunit alpha</fullName>
    </submittedName>
</protein>
<dbReference type="NCBIfam" id="TIGR01591">
    <property type="entry name" value="Fdh-alpha"/>
    <property type="match status" value="1"/>
</dbReference>
<dbReference type="SUPFAM" id="SSF50692">
    <property type="entry name" value="ADC-like"/>
    <property type="match status" value="1"/>
</dbReference>
<dbReference type="Pfam" id="PF14691">
    <property type="entry name" value="Fer4_20"/>
    <property type="match status" value="1"/>
</dbReference>
<dbReference type="InterPro" id="IPR050123">
    <property type="entry name" value="Prok_molybdopt-oxidoreductase"/>
</dbReference>
<dbReference type="PROSITE" id="PS51085">
    <property type="entry name" value="2FE2S_FER_2"/>
    <property type="match status" value="1"/>
</dbReference>
<dbReference type="Gene3D" id="2.40.40.20">
    <property type="match status" value="1"/>
</dbReference>
<evidence type="ECO:0000256" key="6">
    <source>
        <dbReference type="ARBA" id="ARBA00023004"/>
    </source>
</evidence>
<dbReference type="InterPro" id="IPR023753">
    <property type="entry name" value="FAD/NAD-binding_dom"/>
</dbReference>
<dbReference type="PROSITE" id="PS00198">
    <property type="entry name" value="4FE4S_FER_1"/>
    <property type="match status" value="1"/>
</dbReference>
<dbReference type="InterPro" id="IPR006656">
    <property type="entry name" value="Mopterin_OxRdtase"/>
</dbReference>
<dbReference type="Gene3D" id="3.10.20.740">
    <property type="match status" value="1"/>
</dbReference>
<dbReference type="Gene3D" id="2.20.25.90">
    <property type="entry name" value="ADC-like domains"/>
    <property type="match status" value="1"/>
</dbReference>
<dbReference type="SUPFAM" id="SSF54292">
    <property type="entry name" value="2Fe-2S ferredoxin-like"/>
    <property type="match status" value="1"/>
</dbReference>
<dbReference type="SUPFAM" id="SSF53706">
    <property type="entry name" value="Formate dehydrogenase/DMSO reductase, domains 1-3"/>
    <property type="match status" value="1"/>
</dbReference>
<dbReference type="InterPro" id="IPR041925">
    <property type="entry name" value="CT_Formate-Dh_H"/>
</dbReference>
<dbReference type="InterPro" id="IPR017896">
    <property type="entry name" value="4Fe4S_Fe-S-bd"/>
</dbReference>
<keyword evidence="5" id="KW-0560">Oxidoreductase</keyword>
<reference evidence="12 13" key="1">
    <citation type="submission" date="2020-08" db="EMBL/GenBank/DDBJ databases">
        <title>Bridging the membrane lipid divide: bacteria of the FCB group superphylum have the potential to synthesize archaeal ether lipids.</title>
        <authorList>
            <person name="Villanueva L."/>
            <person name="Von Meijenfeldt F.A.B."/>
            <person name="Westbye A.B."/>
            <person name="Yadav S."/>
            <person name="Hopmans E.C."/>
            <person name="Dutilh B.E."/>
            <person name="Sinninghe Damste J.S."/>
        </authorList>
    </citation>
    <scope>NUCLEOTIDE SEQUENCE [LARGE SCALE GENOMIC DNA]</scope>
    <source>
        <strain evidence="12">NIOZ-UU82</strain>
    </source>
</reference>
<dbReference type="InterPro" id="IPR009010">
    <property type="entry name" value="Asp_de-COase-like_dom_sf"/>
</dbReference>
<dbReference type="FunFam" id="3.40.228.10:FF:000002">
    <property type="entry name" value="Formate dehydrogenase subunit alpha"/>
    <property type="match status" value="1"/>
</dbReference>
<dbReference type="FunFam" id="3.30.70.20:FF:000035">
    <property type="entry name" value="Iron hydrogenase 1"/>
    <property type="match status" value="1"/>
</dbReference>
<comment type="similarity">
    <text evidence="1">In the C-terminal section; belongs to the prokaryotic molybdopterin-containing oxidoreductase family.</text>
</comment>
<dbReference type="GO" id="GO:0051539">
    <property type="term" value="F:4 iron, 4 sulfur cluster binding"/>
    <property type="evidence" value="ECO:0007669"/>
    <property type="project" value="UniProtKB-KW"/>
</dbReference>
<dbReference type="PROSITE" id="PS51379">
    <property type="entry name" value="4FE4S_FER_2"/>
    <property type="match status" value="2"/>
</dbReference>
<evidence type="ECO:0000313" key="13">
    <source>
        <dbReference type="Proteomes" id="UP000603545"/>
    </source>
</evidence>
<keyword evidence="3" id="KW-0479">Metal-binding</keyword>
<evidence type="ECO:0000256" key="2">
    <source>
        <dbReference type="ARBA" id="ARBA00022485"/>
    </source>
</evidence>
<dbReference type="Pfam" id="PF00384">
    <property type="entry name" value="Molybdopterin"/>
    <property type="match status" value="1"/>
</dbReference>
<feature type="domain" description="4Fe-4S Mo/W bis-MGD-type" evidence="11">
    <location>
        <begin position="695"/>
        <end position="751"/>
    </location>
</feature>
<comment type="caution">
    <text evidence="12">The sequence shown here is derived from an EMBL/GenBank/DDBJ whole genome shotgun (WGS) entry which is preliminary data.</text>
</comment>
<dbReference type="InterPro" id="IPR006478">
    <property type="entry name" value="Formate_DH_asu"/>
</dbReference>
<dbReference type="Pfam" id="PF04879">
    <property type="entry name" value="Molybdop_Fe4S4"/>
    <property type="match status" value="1"/>
</dbReference>
<dbReference type="InterPro" id="IPR006657">
    <property type="entry name" value="MoPterin_dinucl-bd_dom"/>
</dbReference>
<dbReference type="Gene3D" id="3.30.70.20">
    <property type="match status" value="1"/>
</dbReference>
<dbReference type="CDD" id="cd00207">
    <property type="entry name" value="fer2"/>
    <property type="match status" value="1"/>
</dbReference>
<keyword evidence="4" id="KW-0677">Repeat</keyword>
<dbReference type="Pfam" id="PF13510">
    <property type="entry name" value="Fer2_4"/>
    <property type="match status" value="1"/>
</dbReference>
<dbReference type="InterPro" id="IPR036188">
    <property type="entry name" value="FAD/NAD-bd_sf"/>
</dbReference>
<dbReference type="InterPro" id="IPR041924">
    <property type="entry name" value="Formate_Dh-H_N"/>
</dbReference>
<dbReference type="CDD" id="cd02753">
    <property type="entry name" value="MopB_Formate-Dh-H"/>
    <property type="match status" value="1"/>
</dbReference>
<dbReference type="Gene3D" id="3.40.50.740">
    <property type="match status" value="1"/>
</dbReference>
<evidence type="ECO:0000256" key="5">
    <source>
        <dbReference type="ARBA" id="ARBA00023002"/>
    </source>
</evidence>
<dbReference type="GO" id="GO:0015942">
    <property type="term" value="P:formate metabolic process"/>
    <property type="evidence" value="ECO:0007669"/>
    <property type="project" value="InterPro"/>
</dbReference>
<dbReference type="PANTHER" id="PTHR43105">
    <property type="entry name" value="RESPIRATORY NITRATE REDUCTASE"/>
    <property type="match status" value="1"/>
</dbReference>
<dbReference type="InterPro" id="IPR017900">
    <property type="entry name" value="4Fe4S_Fe_S_CS"/>
</dbReference>
<dbReference type="SMART" id="SM00926">
    <property type="entry name" value="Molybdop_Fe4S4"/>
    <property type="match status" value="1"/>
</dbReference>
<evidence type="ECO:0000313" key="12">
    <source>
        <dbReference type="EMBL" id="MBC8198885.1"/>
    </source>
</evidence>
<dbReference type="SUPFAM" id="SSF46548">
    <property type="entry name" value="alpha-helical ferredoxin"/>
    <property type="match status" value="1"/>
</dbReference>
<dbReference type="Pfam" id="PF12838">
    <property type="entry name" value="Fer4_7"/>
    <property type="match status" value="1"/>
</dbReference>